<evidence type="ECO:0000313" key="3">
    <source>
        <dbReference type="Proteomes" id="UP000655830"/>
    </source>
</evidence>
<organism evidence="2 3">
    <name type="scientific">Zhenhengia yiwuensis</name>
    <dbReference type="NCBI Taxonomy" id="2763666"/>
    <lineage>
        <taxon>Bacteria</taxon>
        <taxon>Bacillati</taxon>
        <taxon>Bacillota</taxon>
        <taxon>Clostridia</taxon>
        <taxon>Lachnospirales</taxon>
        <taxon>Lachnospiraceae</taxon>
        <taxon>Zhenhengia</taxon>
    </lineage>
</organism>
<reference evidence="2" key="1">
    <citation type="submission" date="2020-08" db="EMBL/GenBank/DDBJ databases">
        <title>Genome public.</title>
        <authorList>
            <person name="Liu C."/>
            <person name="Sun Q."/>
        </authorList>
    </citation>
    <scope>NUCLEOTIDE SEQUENCE</scope>
    <source>
        <strain evidence="2">NSJ-12</strain>
    </source>
</reference>
<evidence type="ECO:0000313" key="2">
    <source>
        <dbReference type="EMBL" id="MBC8581732.1"/>
    </source>
</evidence>
<proteinExistence type="predicted"/>
<sequence length="282" mass="31249">MKINRRVLIAASLIAIISISSVAYASVSNAPEVSKKVDKNMSIFRNFDVGIKVKVEEQLNVSKLLEKDLSIQTTTKGPQILIIHTHPQEEYAGDKKGSVLDVGDELERVLEENYKVSVLHYKDEKNTQASVVGAYERMEPIIEDILKENPSIQVIIDLHRDGAVEPSATLMNGKSTAKINVVSGLNIDQNIGTIGSSKTYSNPYIEDNLSFSAQMKCKSDELTPNLIPYVLVKPYRYNLHLAPKSLLVDIGNNNDTLEEAINAIQPFTEVLAEVLNLEKVTK</sequence>
<gene>
    <name evidence="2" type="ORF">H8718_19865</name>
</gene>
<comment type="caution">
    <text evidence="2">The sequence shown here is derived from an EMBL/GenBank/DDBJ whole genome shotgun (WGS) entry which is preliminary data.</text>
</comment>
<feature type="chain" id="PRO_5036908017" evidence="1">
    <location>
        <begin position="26"/>
        <end position="282"/>
    </location>
</feature>
<dbReference type="InterPro" id="IPR010897">
    <property type="entry name" value="Spore_II_P"/>
</dbReference>
<dbReference type="Pfam" id="PF07454">
    <property type="entry name" value="SpoIIP"/>
    <property type="match status" value="1"/>
</dbReference>
<feature type="signal peptide" evidence="1">
    <location>
        <begin position="1"/>
        <end position="25"/>
    </location>
</feature>
<dbReference type="RefSeq" id="WP_249334797.1">
    <property type="nucleotide sequence ID" value="NZ_JACRSY010000085.1"/>
</dbReference>
<dbReference type="Proteomes" id="UP000655830">
    <property type="component" value="Unassembled WGS sequence"/>
</dbReference>
<evidence type="ECO:0000256" key="1">
    <source>
        <dbReference type="SAM" id="SignalP"/>
    </source>
</evidence>
<keyword evidence="3" id="KW-1185">Reference proteome</keyword>
<name>A0A926EPB0_9FIRM</name>
<protein>
    <submittedName>
        <fullName evidence="2">Stage II sporulation protein P</fullName>
    </submittedName>
</protein>
<accession>A0A926EPB0</accession>
<dbReference type="AlphaFoldDB" id="A0A926EPB0"/>
<dbReference type="EMBL" id="JACRSY010000085">
    <property type="protein sequence ID" value="MBC8581732.1"/>
    <property type="molecule type" value="Genomic_DNA"/>
</dbReference>
<keyword evidence="1" id="KW-0732">Signal</keyword>